<evidence type="ECO:0000256" key="1">
    <source>
        <dbReference type="SAM" id="MobiDB-lite"/>
    </source>
</evidence>
<evidence type="ECO:0000313" key="5">
    <source>
        <dbReference type="Proteomes" id="UP001057134"/>
    </source>
</evidence>
<dbReference type="Proteomes" id="UP001057134">
    <property type="component" value="Chromosome"/>
</dbReference>
<feature type="region of interest" description="Disordered" evidence="1">
    <location>
        <begin position="271"/>
        <end position="295"/>
    </location>
</feature>
<keyword evidence="2" id="KW-0472">Membrane</keyword>
<keyword evidence="2" id="KW-0812">Transmembrane</keyword>
<gene>
    <name evidence="4" type="ORF">SK3146_00774</name>
</gene>
<feature type="region of interest" description="Disordered" evidence="1">
    <location>
        <begin position="210"/>
        <end position="249"/>
    </location>
</feature>
<dbReference type="PANTHER" id="PTHR23308">
    <property type="entry name" value="NUCLEAR INHIBITOR OF PROTEIN PHOSPHATASE-1"/>
    <property type="match status" value="1"/>
</dbReference>
<evidence type="ECO:0000259" key="3">
    <source>
        <dbReference type="PROSITE" id="PS50006"/>
    </source>
</evidence>
<feature type="domain" description="FHA" evidence="3">
    <location>
        <begin position="499"/>
        <end position="549"/>
    </location>
</feature>
<dbReference type="InterPro" id="IPR008984">
    <property type="entry name" value="SMAD_FHA_dom_sf"/>
</dbReference>
<keyword evidence="2" id="KW-1133">Transmembrane helix</keyword>
<dbReference type="InterPro" id="IPR000253">
    <property type="entry name" value="FHA_dom"/>
</dbReference>
<dbReference type="EMBL" id="CP027059">
    <property type="protein sequence ID" value="UQZ81618.1"/>
    <property type="molecule type" value="Genomic_DNA"/>
</dbReference>
<feature type="transmembrane region" description="Helical" evidence="2">
    <location>
        <begin position="305"/>
        <end position="323"/>
    </location>
</feature>
<reference evidence="4" key="1">
    <citation type="submission" date="2018-02" db="EMBL/GenBank/DDBJ databases">
        <authorList>
            <person name="Kim S.-K."/>
            <person name="Jung H.-I."/>
            <person name="Lee S.-W."/>
        </authorList>
    </citation>
    <scope>NUCLEOTIDE SEQUENCE</scope>
    <source>
        <strain evidence="4">SK3146</strain>
    </source>
</reference>
<dbReference type="Gene3D" id="2.60.200.20">
    <property type="match status" value="1"/>
</dbReference>
<name>A0ABY4RHE4_9BACL</name>
<evidence type="ECO:0000256" key="2">
    <source>
        <dbReference type="SAM" id="Phobius"/>
    </source>
</evidence>
<dbReference type="Pfam" id="PF00498">
    <property type="entry name" value="FHA"/>
    <property type="match status" value="1"/>
</dbReference>
<accession>A0ABY4RHE4</accession>
<organism evidence="4 5">
    <name type="scientific">Paenibacillus konkukensis</name>
    <dbReference type="NCBI Taxonomy" id="2020716"/>
    <lineage>
        <taxon>Bacteria</taxon>
        <taxon>Bacillati</taxon>
        <taxon>Bacillota</taxon>
        <taxon>Bacilli</taxon>
        <taxon>Bacillales</taxon>
        <taxon>Paenibacillaceae</taxon>
        <taxon>Paenibacillus</taxon>
    </lineage>
</organism>
<dbReference type="CDD" id="cd00060">
    <property type="entry name" value="FHA"/>
    <property type="match status" value="1"/>
</dbReference>
<sequence length="576" mass="63120">MQQVIYGLQVDYSNLNGHYMVLFKENGLRRDELSAFQLNMLLANRIPRLLDMQAEELDGNIRLCYNITDKRMLSHRLRLESLSMKQFFTLLYLIADTVAESGVNMLQEGKYMIQEDYIYCGAHVTDIYITYVPVKELPDKQPVAAELQQLASRLVHKVSELAGSGYQELMSYLGDAAFNLPGLKALLLKHMHTGGQENAQAPMLTPLDGADVPRVSPAPIPASKAGEGGAAAFQRTERAAAESPQAQPPSAGAIPFLAEAYGEIGIPVQEDSRTASAPDTPPLEGVKGQRGEGAEGRKAAQKFRLPIILISILGLCLVWKQYLEHPGEAWLYICGGLSLLIGDLAFVGLAIWLPSREAAELSSEVIEEDGGAREAVSPEAILARLNKPASAEPSSSLSSFLMSNAASEKQPPAQPSRFAGIIERMPEPVRQTDREEPDSGGVNRSYYESLEQRTTLLGPPDATVLLKPGMEGAPHPHVPYLETGHGERAAKIRLDKPCFVIGRAGQEVDYEHKELGVSRLHAEIVRDRDSYGVKDLGSRNGTYVNGDLLAPYRIYELQEGDVVKIVNTEFIFKMGL</sequence>
<dbReference type="PROSITE" id="PS50006">
    <property type="entry name" value="FHA_DOMAIN"/>
    <property type="match status" value="1"/>
</dbReference>
<evidence type="ECO:0000313" key="4">
    <source>
        <dbReference type="EMBL" id="UQZ81618.1"/>
    </source>
</evidence>
<proteinExistence type="predicted"/>
<dbReference type="InterPro" id="IPR050923">
    <property type="entry name" value="Cell_Proc_Reg/RNA_Proc"/>
</dbReference>
<dbReference type="SUPFAM" id="SSF49879">
    <property type="entry name" value="SMAD/FHA domain"/>
    <property type="match status" value="1"/>
</dbReference>
<keyword evidence="5" id="KW-1185">Reference proteome</keyword>
<reference evidence="4" key="2">
    <citation type="journal article" date="2021" name="J Anim Sci Technol">
        <title>Complete genome sequence of Paenibacillus konkukensis sp. nov. SK3146 as a potential probiotic strain.</title>
        <authorList>
            <person name="Jung H.I."/>
            <person name="Park S."/>
            <person name="Niu K.M."/>
            <person name="Lee S.W."/>
            <person name="Kothari D."/>
            <person name="Yi K.J."/>
            <person name="Kim S.K."/>
        </authorList>
    </citation>
    <scope>NUCLEOTIDE SEQUENCE</scope>
    <source>
        <strain evidence="4">SK3146</strain>
    </source>
</reference>
<dbReference type="InterPro" id="IPR045962">
    <property type="entry name" value="DUF6382"/>
</dbReference>
<dbReference type="Pfam" id="PF19909">
    <property type="entry name" value="DUF6382"/>
    <property type="match status" value="1"/>
</dbReference>
<dbReference type="RefSeq" id="WP_249863846.1">
    <property type="nucleotide sequence ID" value="NZ_CP027059.1"/>
</dbReference>
<protein>
    <submittedName>
        <fullName evidence="4">FHA domain protein</fullName>
    </submittedName>
</protein>
<dbReference type="SMART" id="SM00240">
    <property type="entry name" value="FHA"/>
    <property type="match status" value="1"/>
</dbReference>
<feature type="transmembrane region" description="Helical" evidence="2">
    <location>
        <begin position="329"/>
        <end position="353"/>
    </location>
</feature>